<evidence type="ECO:0000313" key="2">
    <source>
        <dbReference type="Proteomes" id="UP000094342"/>
    </source>
</evidence>
<dbReference type="AlphaFoldDB" id="A0A1E3VFN9"/>
<dbReference type="EMBL" id="LYBW01000045">
    <property type="protein sequence ID" value="ODR92354.1"/>
    <property type="molecule type" value="Genomic_DNA"/>
</dbReference>
<protein>
    <recommendedName>
        <fullName evidence="3">DUF2946 domain-containing protein</fullName>
    </recommendedName>
</protein>
<accession>A0A1E3VFN9</accession>
<dbReference type="OrthoDB" id="7744280at2"/>
<dbReference type="Proteomes" id="UP000094342">
    <property type="component" value="Unassembled WGS sequence"/>
</dbReference>
<keyword evidence="2" id="KW-1185">Reference proteome</keyword>
<dbReference type="RefSeq" id="WP_069457485.1">
    <property type="nucleotide sequence ID" value="NZ_LYBW01000045.1"/>
</dbReference>
<reference evidence="2" key="1">
    <citation type="submission" date="2016-05" db="EMBL/GenBank/DDBJ databases">
        <authorList>
            <person name="Li Y."/>
        </authorList>
    </citation>
    <scope>NUCLEOTIDE SEQUENCE [LARGE SCALE GENOMIC DNA]</scope>
    <source>
        <strain evidence="2">YIC4027</strain>
    </source>
</reference>
<evidence type="ECO:0000313" key="1">
    <source>
        <dbReference type="EMBL" id="ODR92354.1"/>
    </source>
</evidence>
<gene>
    <name evidence="1" type="ORF">A8M32_05395</name>
</gene>
<evidence type="ECO:0008006" key="3">
    <source>
        <dbReference type="Google" id="ProtNLM"/>
    </source>
</evidence>
<proteinExistence type="predicted"/>
<comment type="caution">
    <text evidence="1">The sequence shown here is derived from an EMBL/GenBank/DDBJ whole genome shotgun (WGS) entry which is preliminary data.</text>
</comment>
<name>A0A1E3VFN9_9HYPH</name>
<sequence length="131" mass="13414">MSGRGENLGIAVRLLAAFALLLLAFAHKPGVAQHASPALSAEYRLPDGAFADICFGTHGVDGGPQRGKAPAVAPVCEACRLAASILLPLPPKQSGPAVNGSWMVSRPAVADQVTSVARRLLPPSRAPPAFS</sequence>
<organism evidence="1 2">
    <name type="scientific">Sinorhizobium alkalisoli</name>
    <dbReference type="NCBI Taxonomy" id="1752398"/>
    <lineage>
        <taxon>Bacteria</taxon>
        <taxon>Pseudomonadati</taxon>
        <taxon>Pseudomonadota</taxon>
        <taxon>Alphaproteobacteria</taxon>
        <taxon>Hyphomicrobiales</taxon>
        <taxon>Rhizobiaceae</taxon>
        <taxon>Sinorhizobium/Ensifer group</taxon>
        <taxon>Sinorhizobium</taxon>
    </lineage>
</organism>